<dbReference type="KEGG" id="pdh:B9T62_27295"/>
<evidence type="ECO:0000313" key="3">
    <source>
        <dbReference type="Proteomes" id="UP000249890"/>
    </source>
</evidence>
<dbReference type="RefSeq" id="WP_087918134.1">
    <property type="nucleotide sequence ID" value="NZ_CP021780.1"/>
</dbReference>
<dbReference type="AlphaFoldDB" id="A0A2Z2KVX9"/>
<keyword evidence="1" id="KW-0812">Transmembrane</keyword>
<accession>A0A2Z2KVX9</accession>
<dbReference type="OrthoDB" id="4187110at2"/>
<proteinExistence type="predicted"/>
<dbReference type="Proteomes" id="UP000249890">
    <property type="component" value="Chromosome"/>
</dbReference>
<evidence type="ECO:0008006" key="4">
    <source>
        <dbReference type="Google" id="ProtNLM"/>
    </source>
</evidence>
<keyword evidence="3" id="KW-1185">Reference proteome</keyword>
<feature type="transmembrane region" description="Helical" evidence="1">
    <location>
        <begin position="154"/>
        <end position="174"/>
    </location>
</feature>
<feature type="transmembrane region" description="Helical" evidence="1">
    <location>
        <begin position="73"/>
        <end position="93"/>
    </location>
</feature>
<dbReference type="Pfam" id="PF12679">
    <property type="entry name" value="ABC2_membrane_2"/>
    <property type="match status" value="1"/>
</dbReference>
<keyword evidence="1" id="KW-1133">Transmembrane helix</keyword>
<feature type="transmembrane region" description="Helical" evidence="1">
    <location>
        <begin position="21"/>
        <end position="43"/>
    </location>
</feature>
<evidence type="ECO:0000256" key="1">
    <source>
        <dbReference type="SAM" id="Phobius"/>
    </source>
</evidence>
<feature type="transmembrane region" description="Helical" evidence="1">
    <location>
        <begin position="181"/>
        <end position="201"/>
    </location>
</feature>
<dbReference type="GO" id="GO:0005886">
    <property type="term" value="C:plasma membrane"/>
    <property type="evidence" value="ECO:0007669"/>
    <property type="project" value="UniProtKB-SubCell"/>
</dbReference>
<evidence type="ECO:0000313" key="2">
    <source>
        <dbReference type="EMBL" id="ASA24148.1"/>
    </source>
</evidence>
<feature type="transmembrane region" description="Helical" evidence="1">
    <location>
        <begin position="228"/>
        <end position="249"/>
    </location>
</feature>
<keyword evidence="1" id="KW-0472">Membrane</keyword>
<gene>
    <name evidence="2" type="ORF">B9T62_27295</name>
</gene>
<organism evidence="2 3">
    <name type="scientific">Paenibacillus donghaensis</name>
    <dbReference type="NCBI Taxonomy" id="414771"/>
    <lineage>
        <taxon>Bacteria</taxon>
        <taxon>Bacillati</taxon>
        <taxon>Bacillota</taxon>
        <taxon>Bacilli</taxon>
        <taxon>Bacillales</taxon>
        <taxon>Paenibacillaceae</taxon>
        <taxon>Paenibacillus</taxon>
    </lineage>
</organism>
<feature type="transmembrane region" description="Helical" evidence="1">
    <location>
        <begin position="123"/>
        <end position="142"/>
    </location>
</feature>
<sequence length="257" mass="27147">MRNSWIFYQKEMLESFRSFKLIWIPVVFIILGIMQPLTLYYMADIMEAAGNMPPELLAGFELPDAATVMVQSLGQYGTIGLLVLALATMNSLAGERSGGTAEMMLVRPLTPTAMTAAKWCAQFTLLLLALGLGAAGAAYYTAELFGPLNWGRVAAASALYGLWLLCVVSLTLLFSAFLRPAVAAFLSLLSAAGLSLAFSLLPSRLDWTPAALPALSASVLTEGGGVTVSPLISAALLILLCIGGAAQLAGRNKLPKE</sequence>
<dbReference type="GO" id="GO:0140359">
    <property type="term" value="F:ABC-type transporter activity"/>
    <property type="evidence" value="ECO:0007669"/>
    <property type="project" value="InterPro"/>
</dbReference>
<reference evidence="2 3" key="1">
    <citation type="submission" date="2017-06" db="EMBL/GenBank/DDBJ databases">
        <title>Complete genome sequence of Paenibacillus donghaensis KCTC 13049T isolated from East Sea sediment, South Korea.</title>
        <authorList>
            <person name="Jung B.K."/>
            <person name="Hong S.-J."/>
            <person name="Shin J.-H."/>
        </authorList>
    </citation>
    <scope>NUCLEOTIDE SEQUENCE [LARGE SCALE GENOMIC DNA]</scope>
    <source>
        <strain evidence="2 3">KCTC 13049</strain>
    </source>
</reference>
<dbReference type="EMBL" id="CP021780">
    <property type="protein sequence ID" value="ASA24148.1"/>
    <property type="molecule type" value="Genomic_DNA"/>
</dbReference>
<protein>
    <recommendedName>
        <fullName evidence="4">ABC transporter permease</fullName>
    </recommendedName>
</protein>
<name>A0A2Z2KVX9_9BACL</name>